<comment type="similarity">
    <text evidence="1 5">Belongs to the indoleamine 2,3-dioxygenase family.</text>
</comment>
<evidence type="ECO:0000256" key="2">
    <source>
        <dbReference type="ARBA" id="ARBA00022723"/>
    </source>
</evidence>
<dbReference type="VEuPathDB" id="FungiDB:P168DRAFT_289358"/>
<dbReference type="GeneID" id="36544510"/>
<dbReference type="FunFam" id="1.20.58.480:FF:000005">
    <property type="entry name" value="Indoleamine 2,3-dioxygenase family protein"/>
    <property type="match status" value="1"/>
</dbReference>
<dbReference type="PANTHER" id="PTHR28657">
    <property type="entry name" value="INDOLEAMINE 2,3-DIOXYGENASE"/>
    <property type="match status" value="1"/>
</dbReference>
<comment type="caution">
    <text evidence="7">The sequence shown here is derived from an EMBL/GenBank/DDBJ whole genome shotgun (WGS) entry which is preliminary data.</text>
</comment>
<keyword evidence="8" id="KW-1185">Reference proteome</keyword>
<dbReference type="SUPFAM" id="SSF140959">
    <property type="entry name" value="Indolic compounds 2,3-dioxygenase-like"/>
    <property type="match status" value="1"/>
</dbReference>
<dbReference type="GO" id="GO:0020037">
    <property type="term" value="F:heme binding"/>
    <property type="evidence" value="ECO:0007669"/>
    <property type="project" value="UniProtKB-UniRule"/>
</dbReference>
<accession>A0A2I1D7W2</accession>
<feature type="compositionally biased region" description="Polar residues" evidence="6">
    <location>
        <begin position="1"/>
        <end position="15"/>
    </location>
</feature>
<dbReference type="GO" id="GO:0019441">
    <property type="term" value="P:L-tryptophan catabolic process to kynurenine"/>
    <property type="evidence" value="ECO:0007669"/>
    <property type="project" value="UniProtKB-UniRule"/>
</dbReference>
<evidence type="ECO:0000256" key="5">
    <source>
        <dbReference type="RuleBase" id="RU369119"/>
    </source>
</evidence>
<organism evidence="7 8">
    <name type="scientific">Aspergillus campestris (strain IBT 28561)</name>
    <dbReference type="NCBI Taxonomy" id="1392248"/>
    <lineage>
        <taxon>Eukaryota</taxon>
        <taxon>Fungi</taxon>
        <taxon>Dikarya</taxon>
        <taxon>Ascomycota</taxon>
        <taxon>Pezizomycotina</taxon>
        <taxon>Eurotiomycetes</taxon>
        <taxon>Eurotiomycetidae</taxon>
        <taxon>Eurotiales</taxon>
        <taxon>Aspergillaceae</taxon>
        <taxon>Aspergillus</taxon>
        <taxon>Aspergillus subgen. Circumdati</taxon>
    </lineage>
</organism>
<feature type="binding site" description="proximal binding residue" evidence="4">
    <location>
        <position position="398"/>
    </location>
    <ligand>
        <name>heme b</name>
        <dbReference type="ChEBI" id="CHEBI:60344"/>
    </ligand>
    <ligandPart>
        <name>Fe</name>
        <dbReference type="ChEBI" id="CHEBI:18248"/>
    </ligandPart>
</feature>
<proteinExistence type="inferred from homology"/>
<comment type="function">
    <text evidence="5">Produces N-formyl-kynurenine through the oxidation of tryptophan.</text>
</comment>
<dbReference type="EMBL" id="MSFM01000004">
    <property type="protein sequence ID" value="PKY05953.1"/>
    <property type="molecule type" value="Genomic_DNA"/>
</dbReference>
<dbReference type="PANTHER" id="PTHR28657:SF3">
    <property type="entry name" value="INDOLEAMINE 2,3-DIOXYGENASE"/>
    <property type="match status" value="1"/>
</dbReference>
<comment type="catalytic activity">
    <reaction evidence="5">
        <text>L-tryptophan + O2 = N-formyl-L-kynurenine</text>
        <dbReference type="Rhea" id="RHEA:24536"/>
        <dbReference type="ChEBI" id="CHEBI:15379"/>
        <dbReference type="ChEBI" id="CHEBI:57912"/>
        <dbReference type="ChEBI" id="CHEBI:58629"/>
    </reaction>
</comment>
<dbReference type="GO" id="GO:0033754">
    <property type="term" value="F:indoleamine 2,3-dioxygenase activity"/>
    <property type="evidence" value="ECO:0007669"/>
    <property type="project" value="UniProtKB-EC"/>
</dbReference>
<dbReference type="InterPro" id="IPR037217">
    <property type="entry name" value="Trp/Indoleamine_2_3_dOase-like"/>
</dbReference>
<evidence type="ECO:0000313" key="8">
    <source>
        <dbReference type="Proteomes" id="UP000234254"/>
    </source>
</evidence>
<gene>
    <name evidence="7" type="ORF">P168DRAFT_289358</name>
</gene>
<keyword evidence="5" id="KW-0560">Oxidoreductase</keyword>
<dbReference type="OrthoDB" id="10262710at2759"/>
<dbReference type="Proteomes" id="UP000234254">
    <property type="component" value="Unassembled WGS sequence"/>
</dbReference>
<dbReference type="RefSeq" id="XP_024694547.1">
    <property type="nucleotide sequence ID" value="XM_024836986.1"/>
</dbReference>
<keyword evidence="2 4" id="KW-0479">Metal-binding</keyword>
<name>A0A2I1D7W2_ASPC2</name>
<dbReference type="AlphaFoldDB" id="A0A2I1D7W2"/>
<evidence type="ECO:0000256" key="4">
    <source>
        <dbReference type="PIRSR" id="PIRSR600898-1"/>
    </source>
</evidence>
<dbReference type="InterPro" id="IPR000898">
    <property type="entry name" value="Indolamine_dOase"/>
</dbReference>
<dbReference type="Pfam" id="PF01231">
    <property type="entry name" value="IDO"/>
    <property type="match status" value="1"/>
</dbReference>
<keyword evidence="5" id="KW-0223">Dioxygenase</keyword>
<protein>
    <recommendedName>
        <fullName evidence="5">Indoleamine 2,3-dioxygenase</fullName>
        <ecNumber evidence="5">1.13.11.52</ecNumber>
    </recommendedName>
</protein>
<keyword evidence="4 5" id="KW-0349">Heme</keyword>
<dbReference type="Gene3D" id="1.20.58.480">
    <property type="match status" value="1"/>
</dbReference>
<sequence length="496" mass="55782">MSPSKLSPQSTTTQHFPHIHDDPASLPQSLDPFTITTSTGFMPYRMGPTHLPEAFQPLMALLDRMPVRKADGSPGLLATYELGPTVQAGFPDLTDEVDKLVTEDGAPDLYTVTAVFRDYTFLASAYLLEPCWESWNCSADKGYGFGRDVLPRAIAVPMYRCAQLLDIPPFMSYAASYALFNYNVADNAKGLEYDNLRLVRAFEYGLDPKSSEAGFILTHVDMVKWSGSLIAGAIKIVDTIEQGGPRSDVNDGFREILSAMEKIEAAMEDMWANSKPGEYLSFRVFIFGITSQSMFPNGVIYEGVLDDNRLNFRGESGANDSMIPLLDHLLQIPMPSTPLTKILHEFRAYRPLPHREFLAHMNAKCAELDIRAFAVRDTETAICFLKTLNHVRSFRWRHWLFAREYIIRRTPHPTATGGSPIVTWLPNQLSAVMDMMLSLYDTYLAPQKTAGGKGPDGLTGYDAVYQKQVEPMMEMVRDQREKLAREVERWCKERGV</sequence>
<keyword evidence="3 4" id="KW-0408">Iron</keyword>
<dbReference type="GO" id="GO:0046872">
    <property type="term" value="F:metal ion binding"/>
    <property type="evidence" value="ECO:0007669"/>
    <property type="project" value="UniProtKB-UniRule"/>
</dbReference>
<evidence type="ECO:0000313" key="7">
    <source>
        <dbReference type="EMBL" id="PKY05953.1"/>
    </source>
</evidence>
<feature type="region of interest" description="Disordered" evidence="6">
    <location>
        <begin position="1"/>
        <end position="30"/>
    </location>
</feature>
<evidence type="ECO:0000256" key="6">
    <source>
        <dbReference type="SAM" id="MobiDB-lite"/>
    </source>
</evidence>
<evidence type="ECO:0000256" key="1">
    <source>
        <dbReference type="ARBA" id="ARBA00007119"/>
    </source>
</evidence>
<reference evidence="7" key="1">
    <citation type="submission" date="2016-12" db="EMBL/GenBank/DDBJ databases">
        <title>The genomes of Aspergillus section Nigri reveals drivers in fungal speciation.</title>
        <authorList>
            <consortium name="DOE Joint Genome Institute"/>
            <person name="Vesth T.C."/>
            <person name="Nybo J."/>
            <person name="Theobald S."/>
            <person name="Brandl J."/>
            <person name="Frisvad J.C."/>
            <person name="Nielsen K.F."/>
            <person name="Lyhne E.K."/>
            <person name="Kogle M.E."/>
            <person name="Kuo A."/>
            <person name="Riley R."/>
            <person name="Clum A."/>
            <person name="Nolan M."/>
            <person name="Lipzen A."/>
            <person name="Salamov A."/>
            <person name="Henrissat B."/>
            <person name="Wiebenga A."/>
            <person name="De vries R.P."/>
            <person name="Grigoriev I.V."/>
            <person name="Mortensen U.H."/>
            <person name="Andersen M.R."/>
            <person name="Baker S.E."/>
        </authorList>
    </citation>
    <scope>NUCLEOTIDE SEQUENCE</scope>
    <source>
        <strain evidence="7">IBT 28561</strain>
    </source>
</reference>
<evidence type="ECO:0000256" key="3">
    <source>
        <dbReference type="ARBA" id="ARBA00023004"/>
    </source>
</evidence>
<dbReference type="EC" id="1.13.11.52" evidence="5"/>